<dbReference type="OrthoDB" id="5570877at2"/>
<name>A0A5B8TZX0_9ACTN</name>
<evidence type="ECO:0000313" key="1">
    <source>
        <dbReference type="EMBL" id="QEC46255.1"/>
    </source>
</evidence>
<keyword evidence="1" id="KW-0808">Transferase</keyword>
<gene>
    <name evidence="1" type="ORF">FSW04_00805</name>
</gene>
<keyword evidence="2" id="KW-1185">Reference proteome</keyword>
<reference evidence="1 2" key="1">
    <citation type="journal article" date="2018" name="J. Microbiol.">
        <title>Baekduia soli gen. nov., sp. nov., a novel bacterium isolated from the soil of Baekdu Mountain and proposal of a novel family name, Baekduiaceae fam. nov.</title>
        <authorList>
            <person name="An D.S."/>
            <person name="Siddiqi M.Z."/>
            <person name="Kim K.H."/>
            <person name="Yu H.S."/>
            <person name="Im W.T."/>
        </authorList>
    </citation>
    <scope>NUCLEOTIDE SEQUENCE [LARGE SCALE GENOMIC DNA]</scope>
    <source>
        <strain evidence="1 2">BR7-21</strain>
    </source>
</reference>
<dbReference type="EMBL" id="CP042430">
    <property type="protein sequence ID" value="QEC46255.1"/>
    <property type="molecule type" value="Genomic_DNA"/>
</dbReference>
<proteinExistence type="predicted"/>
<dbReference type="KEGG" id="bsol:FSW04_00805"/>
<evidence type="ECO:0000313" key="2">
    <source>
        <dbReference type="Proteomes" id="UP000321805"/>
    </source>
</evidence>
<protein>
    <submittedName>
        <fullName evidence="1">GNAT family N-acetyltransferase</fullName>
    </submittedName>
</protein>
<dbReference type="Gene3D" id="3.40.630.30">
    <property type="match status" value="1"/>
</dbReference>
<dbReference type="InterPro" id="IPR016181">
    <property type="entry name" value="Acyl_CoA_acyltransferase"/>
</dbReference>
<dbReference type="Proteomes" id="UP000321805">
    <property type="component" value="Chromosome"/>
</dbReference>
<dbReference type="GO" id="GO:0016740">
    <property type="term" value="F:transferase activity"/>
    <property type="evidence" value="ECO:0007669"/>
    <property type="project" value="UniProtKB-KW"/>
</dbReference>
<sequence length="317" mass="32930">MVDRAGLRARHAAGGGLVPDHLAATSALLEATFPGAGAGDAAYLRWLYDDSPFGPVVETNLDDDQGRAGHYAIVPVELAAGGAARAGALSLNTAVSERARGGGVFTRLAADTYALAAQRGIEVVVGVANANSTPGFVRRLDFTLVTPLPATVLVPLPGRDGGVRTLAATAHGALEQPGLDALLAPPSSGLTTRWTRERLAWRLARPGRSYLLHHGPGVLAVSALDRRGPVHVAVLLAVFAAQAVPSAVGAAVVRAACRAHRAPLALHVGVNERLSLRGLPLPARLRPSPLNLIYRDLATGGPAPALSRWEFLDFDAY</sequence>
<dbReference type="AlphaFoldDB" id="A0A5B8TZX0"/>
<organism evidence="1 2">
    <name type="scientific">Baekduia soli</name>
    <dbReference type="NCBI Taxonomy" id="496014"/>
    <lineage>
        <taxon>Bacteria</taxon>
        <taxon>Bacillati</taxon>
        <taxon>Actinomycetota</taxon>
        <taxon>Thermoleophilia</taxon>
        <taxon>Solirubrobacterales</taxon>
        <taxon>Baekduiaceae</taxon>
        <taxon>Baekduia</taxon>
    </lineage>
</organism>
<accession>A0A5B8TZX0</accession>
<dbReference type="SUPFAM" id="SSF55729">
    <property type="entry name" value="Acyl-CoA N-acyltransferases (Nat)"/>
    <property type="match status" value="1"/>
</dbReference>